<evidence type="ECO:0000256" key="4">
    <source>
        <dbReference type="ARBA" id="ARBA00022598"/>
    </source>
</evidence>
<keyword evidence="2" id="KW-0596">Phosphopantetheine</keyword>
<dbReference type="GO" id="GO:0005737">
    <property type="term" value="C:cytoplasm"/>
    <property type="evidence" value="ECO:0007669"/>
    <property type="project" value="TreeGrafter"/>
</dbReference>
<dbReference type="FunFam" id="3.40.50.12780:FF:000024">
    <property type="entry name" value="Nonribosomal siderophore peptide synthase SidC"/>
    <property type="match status" value="1"/>
</dbReference>
<dbReference type="GO" id="GO:0044550">
    <property type="term" value="P:secondary metabolite biosynthetic process"/>
    <property type="evidence" value="ECO:0007669"/>
    <property type="project" value="TreeGrafter"/>
</dbReference>
<dbReference type="InterPro" id="IPR023213">
    <property type="entry name" value="CAT-like_dom_sf"/>
</dbReference>
<dbReference type="GO" id="GO:0043041">
    <property type="term" value="P:amino acid activation for nonribosomal peptide biosynthetic process"/>
    <property type="evidence" value="ECO:0007669"/>
    <property type="project" value="TreeGrafter"/>
</dbReference>
<dbReference type="FunFam" id="3.40.50.980:FF:000001">
    <property type="entry name" value="Non-ribosomal peptide synthetase"/>
    <property type="match status" value="2"/>
</dbReference>
<dbReference type="FunFam" id="3.30.300.30:FF:000015">
    <property type="entry name" value="Nonribosomal peptide synthase SidD"/>
    <property type="match status" value="1"/>
</dbReference>
<dbReference type="PANTHER" id="PTHR45527">
    <property type="entry name" value="NONRIBOSOMAL PEPTIDE SYNTHETASE"/>
    <property type="match status" value="1"/>
</dbReference>
<protein>
    <recommendedName>
        <fullName evidence="5">Carrier domain-containing protein</fullName>
    </recommendedName>
</protein>
<dbReference type="Gene3D" id="3.40.50.12780">
    <property type="entry name" value="N-terminal domain of ligase-like"/>
    <property type="match status" value="2"/>
</dbReference>
<keyword evidence="4" id="KW-0436">Ligase</keyword>
<dbReference type="SUPFAM" id="SSF56801">
    <property type="entry name" value="Acetyl-CoA synthetase-like"/>
    <property type="match status" value="2"/>
</dbReference>
<gene>
    <name evidence="6" type="ORF">ACO22_00970</name>
</gene>
<dbReference type="NCBIfam" id="TIGR01733">
    <property type="entry name" value="AA-adenyl-dom"/>
    <property type="match status" value="2"/>
</dbReference>
<evidence type="ECO:0000256" key="3">
    <source>
        <dbReference type="ARBA" id="ARBA00022553"/>
    </source>
</evidence>
<dbReference type="Proteomes" id="UP000242814">
    <property type="component" value="Unassembled WGS sequence"/>
</dbReference>
<dbReference type="Gene3D" id="3.30.300.30">
    <property type="match status" value="2"/>
</dbReference>
<sequence length="2506" mass="280027">MAISEVHEEMQCSEQQLRYCSRTSSGEHPTYTLRWDSRQLCPSIDRLVYTWQAVASHNPVLRTSIKPGRTDEEPYLVVFRRAAPIRIQNGQEFATYNSAPMKTAEFTIIFTEMGVTFQLRIFRVLVDRPSLALISRDFDLFFHGFACEPHYQFKYYAEHISKRDHQSALSYWRNLMNGTVTSLSYGFPTNTSGKRSTFTSNIPELLVKDIYPFLECHSLSLQDLVYAVWSLVQYRHTAAIDGTVVFAVNGRDTSAPGYDSVVGRAELCYPLKLVIEDDLPLLSWIRQVAKMNQEASRNAFVGYNRIKGQILPVLPQVHVLVSEGLDIDKEGDDIILFPLKINIDLQRQLVDMQYYSDTSEHHNLQVIFLHFMAVIKEALQDCTIPLSDVEIMPIAEKEFLLQCSEPVSAPATGLIHALFERQVELNPLNDCINFEGQMSLSYEEVNKLSNQVARQLGCGRGDYVPVCMDRSPALIISLLAILKTGAAYVILDPESPVERNSFIVSDVQARIVITDEGLAANFAYPYLIGDLMDKAPNLDDSNLSVTQEATDICYVIYTSGSTGKPKGVLLEHRSAYTGLTAFPTLPNLRQLLFHNPIFSAAQRSIFSTLKQGGCLCLARKENLTVRITEMINSMAVSVIDVTPSTATLIGPTCVPTLRRMTVAGELINPALLPVWMNKLELLNAYGLSEVTQINWRHTMHPKQNPQNIGRPIDSTRSYVLVPGTTRLAAILEPGELCLGGHQLARSYLNRPEKTRESFMRNPFGPGRLYRTGDMVVTHSDGSIEMIGRIDFQVKINGQRVEPGEVNCFIQGHPDVFDAWTVSATMGDNKSLVAVVVPKGKIEWSSLVLDLLSLLRDRVPSYMVPAYWWKQTELPLNVNGKIDVPLLSRLVEAIPPQELLIHSISQVQDTDQRPLTRVESSLRRIWADVLRLPEIRINLEDSFLNLGGSSLSAIIAASHARQELIDVKAHDIIIQRNLFDVASTCKPMQIPSTHVNPFSLLPKNYTIGKSIEDAWPVTASQEPLIADVMLGGTNYIYDSVVRLKNANVGELKVALQTLMESDTFLRSTFAPYGKTYIQIVPNGANLYWQELDLTLTEYLEQKPLPIAMGSHFFKITVLATGELVFTMHHALFDFWSSRFIFDDLSNLIRTRPLANRPHYNQFVRHLAQQNKNTSREFWRNYLKDSRPSKLGHMQGSNTTTTLDLSTPIHSASRALGVSVGSMLYASWALVLSHILGNAEVIFGITLFGRDVPIQNVLLMPGPTVMQVPLRIQISMSSTINKIAKDIHHQLQIISDHAHYGLRNILLAADRPSSFFDTSVNFLVKPPSSDADDTFTFIAEKQPDLTEYIKIEARDPDLSSISLASTLNPVFAQNILSGFSSVLDAFFFDAQTLVGDLNLSSILDSASQTTTPEPQQNVPASQFAHSMFERRVAHSGDRTAVEDEHGNTLSYTQLNERANQLANFLLSKGIRPEDVVPIYLDKSINMVVAILAIFKAGAAFCALDPTSPPARTNFIVKKVGAKMVLSDLASSSSVSLFDCVLFVLDQLDISHFDAGNVIDPTMSPENLAYVLFTSGSTGEPKGVLVTHGNVFHATRGMVEATQADDSWRSLWALNYIFDGSYFDLFTVLGAGGTLCVVSQSKLFSNLAGFVNALDVTHLNLTPTIVKQLLKPSDVPGLKVLIVGGEPLVPEILETWATRIPVYNNYGPTEGTVMVTTAVIGPTSSLNNIGSALPTVVLSVFEFDSQTPLPREEIGELCIGGLQVARGYLDNPNATRAAFFVGNDGTTIYRTGDAARQLPDGRFELFGRRDNQVKVNGYRIELGEIENAILKTGMLKSCVVLAAKVRDKTQLVAAGQLHSAFSSDNDNEANTALFLPPSDAYPFQELQSSLTSLARYMLPAIWFPVARLPLLPSGKTNRKEVLKFIESMEDSLVASYQDPLSITINSALDFPVPETSEEEVLQHAWSSIFNCNDPVRTTSSFYSLGGDSIAAINLVSECRKLGYELSVADILAFPSIKEQARIIKPLKTTKAVQSTSLDLFTVEDDIYNALNKSGVRETDIEAIYPCVPGQIEFLTQGHTDHQFWQLQTVRKVPSDFDVERWVELVEKLTARNTILRSMFVKSLKHKEPPKWVQVVLKEAVLDLETIYYHSAEERDKIIDLLWNGRFAVGKPFIQYRILKSTQDATLDLYIKIDHAMYDGTLLRIFDDQFVAIARNEEPPQPTEFTELIKYHSASDSDKMLKFWVNLLQGNKFDYLSQSLEPKVGGMLTRDFGVEVNDFAHRTGITIPIVFQTVWGLLLAFLSNSHDVTYDNLLTGRNVNLDNPQRINGNCANFLPFRTQFQREKSLRTLLHDTQTLLWETTENGMVGLAEIYNALDIDRNRSGAKTMFCFQPFDPPPKALDAHMRWIVMGVSQNRMFFNYALMCEVFKSPTGYKTKFQYDPRTIDEAAVERAADTFTSIFSFILRCTEESSVGDLNLKRSILSENSTVISIDTILDFADYDEKEYMACG</sequence>
<keyword evidence="3" id="KW-0597">Phosphoprotein</keyword>
<comment type="pathway">
    <text evidence="1">Siderophore biosynthesis.</text>
</comment>
<dbReference type="GO" id="GO:0016874">
    <property type="term" value="F:ligase activity"/>
    <property type="evidence" value="ECO:0007669"/>
    <property type="project" value="UniProtKB-KW"/>
</dbReference>
<name>A0A1D2JMQ7_PARBR</name>
<dbReference type="Pfam" id="PF00501">
    <property type="entry name" value="AMP-binding"/>
    <property type="match status" value="2"/>
</dbReference>
<dbReference type="SUPFAM" id="SSF47336">
    <property type="entry name" value="ACP-like"/>
    <property type="match status" value="2"/>
</dbReference>
<accession>A0A1D2JMQ7</accession>
<dbReference type="EMBL" id="LZYO01000022">
    <property type="protein sequence ID" value="ODH43626.1"/>
    <property type="molecule type" value="Genomic_DNA"/>
</dbReference>
<organism evidence="6 7">
    <name type="scientific">Paracoccidioides brasiliensis</name>
    <dbReference type="NCBI Taxonomy" id="121759"/>
    <lineage>
        <taxon>Eukaryota</taxon>
        <taxon>Fungi</taxon>
        <taxon>Dikarya</taxon>
        <taxon>Ascomycota</taxon>
        <taxon>Pezizomycotina</taxon>
        <taxon>Eurotiomycetes</taxon>
        <taxon>Eurotiomycetidae</taxon>
        <taxon>Onygenales</taxon>
        <taxon>Ajellomycetaceae</taxon>
        <taxon>Paracoccidioides</taxon>
    </lineage>
</organism>
<dbReference type="VEuPathDB" id="FungiDB:PADG_02836"/>
<dbReference type="InterPro" id="IPR010071">
    <property type="entry name" value="AA_adenyl_dom"/>
</dbReference>
<dbReference type="InterPro" id="IPR001242">
    <property type="entry name" value="Condensation_dom"/>
</dbReference>
<dbReference type="PROSITE" id="PS00455">
    <property type="entry name" value="AMP_BINDING"/>
    <property type="match status" value="2"/>
</dbReference>
<dbReference type="Gene3D" id="1.10.1200.10">
    <property type="entry name" value="ACP-like"/>
    <property type="match status" value="2"/>
</dbReference>
<dbReference type="Pfam" id="PF00668">
    <property type="entry name" value="Condensation"/>
    <property type="match status" value="3"/>
</dbReference>
<evidence type="ECO:0000259" key="5">
    <source>
        <dbReference type="PROSITE" id="PS50075"/>
    </source>
</evidence>
<dbReference type="Gene3D" id="3.30.559.30">
    <property type="entry name" value="Nonribosomal peptide synthetase, condensation domain"/>
    <property type="match status" value="3"/>
</dbReference>
<proteinExistence type="predicted"/>
<dbReference type="GO" id="GO:0031177">
    <property type="term" value="F:phosphopantetheine binding"/>
    <property type="evidence" value="ECO:0007669"/>
    <property type="project" value="TreeGrafter"/>
</dbReference>
<dbReference type="Pfam" id="PF00550">
    <property type="entry name" value="PP-binding"/>
    <property type="match status" value="2"/>
</dbReference>
<dbReference type="InterPro" id="IPR009081">
    <property type="entry name" value="PP-bd_ACP"/>
</dbReference>
<dbReference type="InterPro" id="IPR020845">
    <property type="entry name" value="AMP-binding_CS"/>
</dbReference>
<dbReference type="InterPro" id="IPR036736">
    <property type="entry name" value="ACP-like_sf"/>
</dbReference>
<dbReference type="CDD" id="cd19542">
    <property type="entry name" value="CT_NRPS-like"/>
    <property type="match status" value="1"/>
</dbReference>
<dbReference type="InterPro" id="IPR042099">
    <property type="entry name" value="ANL_N_sf"/>
</dbReference>
<evidence type="ECO:0000313" key="7">
    <source>
        <dbReference type="Proteomes" id="UP000242814"/>
    </source>
</evidence>
<dbReference type="PROSITE" id="PS50075">
    <property type="entry name" value="CARRIER"/>
    <property type="match status" value="1"/>
</dbReference>
<evidence type="ECO:0000256" key="1">
    <source>
        <dbReference type="ARBA" id="ARBA00004924"/>
    </source>
</evidence>
<comment type="caution">
    <text evidence="6">The sequence shown here is derived from an EMBL/GenBank/DDBJ whole genome shotgun (WGS) entry which is preliminary data.</text>
</comment>
<dbReference type="InterPro" id="IPR045851">
    <property type="entry name" value="AMP-bd_C_sf"/>
</dbReference>
<reference evidence="6 7" key="1">
    <citation type="submission" date="2016-06" db="EMBL/GenBank/DDBJ databases">
        <authorList>
            <person name="Kjaerup R.B."/>
            <person name="Dalgaard T.S."/>
            <person name="Juul-Madsen H.R."/>
        </authorList>
    </citation>
    <scope>NUCLEOTIDE SEQUENCE [LARGE SCALE GENOMIC DNA]</scope>
    <source>
        <strain evidence="6 7">Pb300</strain>
    </source>
</reference>
<dbReference type="PANTHER" id="PTHR45527:SF1">
    <property type="entry name" value="FATTY ACID SYNTHASE"/>
    <property type="match status" value="1"/>
</dbReference>
<dbReference type="VEuPathDB" id="FungiDB:PABG_00426"/>
<dbReference type="CDD" id="cd05918">
    <property type="entry name" value="A_NRPS_SidN3_like"/>
    <property type="match status" value="2"/>
</dbReference>
<evidence type="ECO:0000313" key="6">
    <source>
        <dbReference type="EMBL" id="ODH43626.1"/>
    </source>
</evidence>
<dbReference type="SUPFAM" id="SSF52777">
    <property type="entry name" value="CoA-dependent acyltransferases"/>
    <property type="match status" value="6"/>
</dbReference>
<feature type="domain" description="Carrier" evidence="5">
    <location>
        <begin position="1949"/>
        <end position="2024"/>
    </location>
</feature>
<dbReference type="InterPro" id="IPR000873">
    <property type="entry name" value="AMP-dep_synth/lig_dom"/>
</dbReference>
<evidence type="ECO:0000256" key="2">
    <source>
        <dbReference type="ARBA" id="ARBA00022450"/>
    </source>
</evidence>
<dbReference type="Gene3D" id="3.30.559.10">
    <property type="entry name" value="Chloramphenicol acetyltransferase-like domain"/>
    <property type="match status" value="3"/>
</dbReference>